<dbReference type="Proteomes" id="UP000254633">
    <property type="component" value="Unassembled WGS sequence"/>
</dbReference>
<reference evidence="2 3" key="1">
    <citation type="submission" date="2018-06" db="EMBL/GenBank/DDBJ databases">
        <authorList>
            <consortium name="Pathogen Informatics"/>
            <person name="Doyle S."/>
        </authorList>
    </citation>
    <scope>NUCLEOTIDE SEQUENCE [LARGE SCALE GENOMIC DNA]</scope>
    <source>
        <strain evidence="2 3">NCTC10060</strain>
    </source>
</reference>
<keyword evidence="1" id="KW-0812">Transmembrane</keyword>
<keyword evidence="1" id="KW-0472">Membrane</keyword>
<keyword evidence="1" id="KW-1133">Transmembrane helix</keyword>
<evidence type="ECO:0000256" key="1">
    <source>
        <dbReference type="SAM" id="Phobius"/>
    </source>
</evidence>
<name>A0A379U3Y9_SALDZ</name>
<sequence>MRLKIKEHITLWRNEGLIAYVTLGFLCTFFMEVKPYYHTIFSKVYFSKR</sequence>
<gene>
    <name evidence="2" type="ORF">NCTC10060_04789</name>
</gene>
<dbReference type="AlphaFoldDB" id="A0A379U3Y9"/>
<organism evidence="2 3">
    <name type="scientific">Salmonella diarizonae</name>
    <dbReference type="NCBI Taxonomy" id="59204"/>
    <lineage>
        <taxon>Bacteria</taxon>
        <taxon>Pseudomonadati</taxon>
        <taxon>Pseudomonadota</taxon>
        <taxon>Gammaproteobacteria</taxon>
        <taxon>Enterobacterales</taxon>
        <taxon>Enterobacteriaceae</taxon>
        <taxon>Salmonella</taxon>
    </lineage>
</organism>
<accession>A0A379U3Y9</accession>
<feature type="transmembrane region" description="Helical" evidence="1">
    <location>
        <begin position="12"/>
        <end position="31"/>
    </location>
</feature>
<dbReference type="EMBL" id="UGXH01000003">
    <property type="protein sequence ID" value="SUG57562.1"/>
    <property type="molecule type" value="Genomic_DNA"/>
</dbReference>
<protein>
    <submittedName>
        <fullName evidence="2">Membrane protein</fullName>
    </submittedName>
</protein>
<proteinExistence type="predicted"/>
<evidence type="ECO:0000313" key="2">
    <source>
        <dbReference type="EMBL" id="SUG57562.1"/>
    </source>
</evidence>
<evidence type="ECO:0000313" key="3">
    <source>
        <dbReference type="Proteomes" id="UP000254633"/>
    </source>
</evidence>